<accession>A0A0F9H943</accession>
<proteinExistence type="predicted"/>
<reference evidence="1" key="1">
    <citation type="journal article" date="2015" name="Nature">
        <title>Complex archaea that bridge the gap between prokaryotes and eukaryotes.</title>
        <authorList>
            <person name="Spang A."/>
            <person name="Saw J.H."/>
            <person name="Jorgensen S.L."/>
            <person name="Zaremba-Niedzwiedzka K."/>
            <person name="Martijn J."/>
            <person name="Lind A.E."/>
            <person name="van Eijk R."/>
            <person name="Schleper C."/>
            <person name="Guy L."/>
            <person name="Ettema T.J."/>
        </authorList>
    </citation>
    <scope>NUCLEOTIDE SEQUENCE</scope>
</reference>
<dbReference type="EMBL" id="LAZR01015738">
    <property type="protein sequence ID" value="KKM07580.1"/>
    <property type="molecule type" value="Genomic_DNA"/>
</dbReference>
<name>A0A0F9H943_9ZZZZ</name>
<gene>
    <name evidence="1" type="ORF">LCGC14_1732510</name>
</gene>
<evidence type="ECO:0000313" key="1">
    <source>
        <dbReference type="EMBL" id="KKM07580.1"/>
    </source>
</evidence>
<organism evidence="1">
    <name type="scientific">marine sediment metagenome</name>
    <dbReference type="NCBI Taxonomy" id="412755"/>
    <lineage>
        <taxon>unclassified sequences</taxon>
        <taxon>metagenomes</taxon>
        <taxon>ecological metagenomes</taxon>
    </lineage>
</organism>
<dbReference type="AlphaFoldDB" id="A0A0F9H943"/>
<sequence>MARDKAKGVIPTGPGFAETVFAPFAKAVTAKGMYDYQLQNTRQNTALAEQEKNKRAQFMYAMQAGILGTPGSQPMEDQQYMDFGNQLYPYQQKAQGWSNINAMLGAMQKKKKLAGMDAWGDADFKREAISYAKSFISNSPAGMDLITGENPADNIAKLIGQFEGALRQAANREASAGEVSTVEDIYSKYKDLE</sequence>
<comment type="caution">
    <text evidence="1">The sequence shown here is derived from an EMBL/GenBank/DDBJ whole genome shotgun (WGS) entry which is preliminary data.</text>
</comment>
<protein>
    <submittedName>
        <fullName evidence="1">Uncharacterized protein</fullName>
    </submittedName>
</protein>